<dbReference type="HOGENOM" id="CLU_1638405_0_0_1"/>
<dbReference type="Gene3D" id="3.90.100.10">
    <property type="entry name" value="Orn/Lys/Arg decarboxylase, C-terminal domain"/>
    <property type="match status" value="1"/>
</dbReference>
<dbReference type="AlphaFoldDB" id="D7U5T5"/>
<keyword evidence="3" id="KW-0472">Membrane</keyword>
<keyword evidence="6" id="KW-1185">Reference proteome</keyword>
<evidence type="ECO:0000313" key="6">
    <source>
        <dbReference type="Proteomes" id="UP000009183"/>
    </source>
</evidence>
<protein>
    <recommendedName>
        <fullName evidence="4">Orn/Lys/Arg decarboxylase C-terminal domain-containing protein</fullName>
    </recommendedName>
</protein>
<dbReference type="PaxDb" id="29760-VIT_15s0045g01260.t01"/>
<evidence type="ECO:0000259" key="4">
    <source>
        <dbReference type="Pfam" id="PF03711"/>
    </source>
</evidence>
<dbReference type="InterPro" id="IPR008286">
    <property type="entry name" value="Prn/Lys/Arg_de-COase_C"/>
</dbReference>
<dbReference type="PANTHER" id="PTHR43277">
    <property type="entry name" value="ARGININE DECARBOXYLASE"/>
    <property type="match status" value="1"/>
</dbReference>
<evidence type="ECO:0000256" key="2">
    <source>
        <dbReference type="ARBA" id="ARBA00022898"/>
    </source>
</evidence>
<organism evidence="5 6">
    <name type="scientific">Vitis vinifera</name>
    <name type="common">Grape</name>
    <dbReference type="NCBI Taxonomy" id="29760"/>
    <lineage>
        <taxon>Eukaryota</taxon>
        <taxon>Viridiplantae</taxon>
        <taxon>Streptophyta</taxon>
        <taxon>Embryophyta</taxon>
        <taxon>Tracheophyta</taxon>
        <taxon>Spermatophyta</taxon>
        <taxon>Magnoliopsida</taxon>
        <taxon>eudicotyledons</taxon>
        <taxon>Gunneridae</taxon>
        <taxon>Pentapetalae</taxon>
        <taxon>rosids</taxon>
        <taxon>Vitales</taxon>
        <taxon>Vitaceae</taxon>
        <taxon>Viteae</taxon>
        <taxon>Vitis</taxon>
    </lineage>
</organism>
<dbReference type="SUPFAM" id="SSF55904">
    <property type="entry name" value="Ornithine decarboxylase C-terminal domain"/>
    <property type="match status" value="1"/>
</dbReference>
<evidence type="ECO:0000313" key="5">
    <source>
        <dbReference type="EMBL" id="CBI38104.3"/>
    </source>
</evidence>
<dbReference type="PANTHER" id="PTHR43277:SF4">
    <property type="entry name" value="ARGININE DECARBOXYLASE"/>
    <property type="match status" value="1"/>
</dbReference>
<dbReference type="Pfam" id="PF03711">
    <property type="entry name" value="OKR_DC_1_C"/>
    <property type="match status" value="1"/>
</dbReference>
<accession>D7U5T5</accession>
<feature type="domain" description="Orn/Lys/Arg decarboxylase C-terminal" evidence="4">
    <location>
        <begin position="95"/>
        <end position="142"/>
    </location>
</feature>
<evidence type="ECO:0000256" key="3">
    <source>
        <dbReference type="SAM" id="Phobius"/>
    </source>
</evidence>
<name>D7U5T5_VITVI</name>
<dbReference type="InParanoid" id="D7U5T5"/>
<keyword evidence="3" id="KW-0812">Transmembrane</keyword>
<dbReference type="InterPro" id="IPR036633">
    <property type="entry name" value="Prn/Lys/Arg_de-COase_C_sf"/>
</dbReference>
<reference evidence="6" key="1">
    <citation type="journal article" date="2007" name="Nature">
        <title>The grapevine genome sequence suggests ancestral hexaploidization in major angiosperm phyla.</title>
        <authorList>
            <consortium name="The French-Italian Public Consortium for Grapevine Genome Characterization."/>
            <person name="Jaillon O."/>
            <person name="Aury J.-M."/>
            <person name="Noel B."/>
            <person name="Policriti A."/>
            <person name="Clepet C."/>
            <person name="Casagrande A."/>
            <person name="Choisne N."/>
            <person name="Aubourg S."/>
            <person name="Vitulo N."/>
            <person name="Jubin C."/>
            <person name="Vezzi A."/>
            <person name="Legeai F."/>
            <person name="Hugueney P."/>
            <person name="Dasilva C."/>
            <person name="Horner D."/>
            <person name="Mica E."/>
            <person name="Jublot D."/>
            <person name="Poulain J."/>
            <person name="Bruyere C."/>
            <person name="Billault A."/>
            <person name="Segurens B."/>
            <person name="Gouyvenoux M."/>
            <person name="Ugarte E."/>
            <person name="Cattonaro F."/>
            <person name="Anthouard V."/>
            <person name="Vico V."/>
            <person name="Del Fabbro C."/>
            <person name="Alaux M."/>
            <person name="Di Gaspero G."/>
            <person name="Dumas V."/>
            <person name="Felice N."/>
            <person name="Paillard S."/>
            <person name="Juman I."/>
            <person name="Moroldo M."/>
            <person name="Scalabrin S."/>
            <person name="Canaguier A."/>
            <person name="Le Clainche I."/>
            <person name="Malacrida G."/>
            <person name="Durand E."/>
            <person name="Pesole G."/>
            <person name="Laucou V."/>
            <person name="Chatelet P."/>
            <person name="Merdinoglu D."/>
            <person name="Delledonne M."/>
            <person name="Pezzotti M."/>
            <person name="Lecharny A."/>
            <person name="Scarpelli C."/>
            <person name="Artiguenave F."/>
            <person name="Pe M.E."/>
            <person name="Valle G."/>
            <person name="Morgante M."/>
            <person name="Caboche M."/>
            <person name="Adam-Blondon A.-F."/>
            <person name="Weissenbach J."/>
            <person name="Quetier F."/>
            <person name="Wincker P."/>
        </authorList>
    </citation>
    <scope>NUCLEOTIDE SEQUENCE [LARGE SCALE GENOMIC DNA]</scope>
    <source>
        <strain evidence="6">cv. Pinot noir / PN40024</strain>
    </source>
</reference>
<dbReference type="EMBL" id="FN596510">
    <property type="protein sequence ID" value="CBI38104.3"/>
    <property type="molecule type" value="Genomic_DNA"/>
</dbReference>
<gene>
    <name evidence="5" type="ordered locus">VIT_15s0045g01260</name>
</gene>
<sequence length="162" mass="18224">MDTCSPRDSLISLEIPIYQPFQQWYYLLHFQNTSSLSMILVGILLVGSLLHRYVECAIKDLEEGRKAATVFVTSPTYHGIYSNLSEILGSRLSLQEKKRVSVRDSLGEICEELIFPYPPRILVMIPGEIVTQRALDYLLHVKMKGDVISGASDSLLSSMIVC</sequence>
<comment type="cofactor">
    <cofactor evidence="1">
        <name>pyridoxal 5'-phosphate</name>
        <dbReference type="ChEBI" id="CHEBI:597326"/>
    </cofactor>
</comment>
<proteinExistence type="predicted"/>
<dbReference type="GO" id="GO:0003824">
    <property type="term" value="F:catalytic activity"/>
    <property type="evidence" value="ECO:0007669"/>
    <property type="project" value="InterPro"/>
</dbReference>
<keyword evidence="3" id="KW-1133">Transmembrane helix</keyword>
<evidence type="ECO:0000256" key="1">
    <source>
        <dbReference type="ARBA" id="ARBA00001933"/>
    </source>
</evidence>
<keyword evidence="2" id="KW-0663">Pyridoxal phosphate</keyword>
<dbReference type="InterPro" id="IPR052357">
    <property type="entry name" value="Orn_Lys_Arg_decarboxylase-I"/>
</dbReference>
<feature type="transmembrane region" description="Helical" evidence="3">
    <location>
        <begin position="35"/>
        <end position="54"/>
    </location>
</feature>
<dbReference type="eggNOG" id="ENOG502QWPE">
    <property type="taxonomic scope" value="Eukaryota"/>
</dbReference>
<dbReference type="Proteomes" id="UP000009183">
    <property type="component" value="Chromosome 15"/>
</dbReference>